<dbReference type="GO" id="GO:0009982">
    <property type="term" value="F:pseudouridine synthase activity"/>
    <property type="evidence" value="ECO:0007669"/>
    <property type="project" value="InterPro"/>
</dbReference>
<evidence type="ECO:0000256" key="1">
    <source>
        <dbReference type="ARBA" id="ARBA00010876"/>
    </source>
</evidence>
<comment type="function">
    <text evidence="4">Responsible for synthesis of pseudouridine from uracil.</text>
</comment>
<dbReference type="InterPro" id="IPR050188">
    <property type="entry name" value="RluA_PseudoU_synthase"/>
</dbReference>
<dbReference type="Gene3D" id="3.30.2350.10">
    <property type="entry name" value="Pseudouridine synthase"/>
    <property type="match status" value="1"/>
</dbReference>
<name>A0A1F5S4R1_9BACT</name>
<dbReference type="Pfam" id="PF00849">
    <property type="entry name" value="PseudoU_synth_2"/>
    <property type="match status" value="1"/>
</dbReference>
<comment type="caution">
    <text evidence="6">The sequence shown here is derived from an EMBL/GenBank/DDBJ whole genome shotgun (WGS) entry which is preliminary data.</text>
</comment>
<dbReference type="InterPro" id="IPR006224">
    <property type="entry name" value="PsdUridine_synth_RluA-like_CS"/>
</dbReference>
<reference evidence="6 7" key="1">
    <citation type="journal article" date="2016" name="Nat. Commun.">
        <title>Thousands of microbial genomes shed light on interconnected biogeochemical processes in an aquifer system.</title>
        <authorList>
            <person name="Anantharaman K."/>
            <person name="Brown C.T."/>
            <person name="Hug L.A."/>
            <person name="Sharon I."/>
            <person name="Castelle C.J."/>
            <person name="Probst A.J."/>
            <person name="Thomas B.C."/>
            <person name="Singh A."/>
            <person name="Wilkins M.J."/>
            <person name="Karaoz U."/>
            <person name="Brodie E.L."/>
            <person name="Williams K.H."/>
            <person name="Hubbard S.S."/>
            <person name="Banfield J.F."/>
        </authorList>
    </citation>
    <scope>NUCLEOTIDE SEQUENCE [LARGE SCALE GENOMIC DNA]</scope>
</reference>
<feature type="domain" description="Pseudouridine synthase RsuA/RluA-like" evidence="5">
    <location>
        <begin position="13"/>
        <end position="169"/>
    </location>
</feature>
<evidence type="ECO:0000256" key="3">
    <source>
        <dbReference type="PIRSR" id="PIRSR606225-1"/>
    </source>
</evidence>
<dbReference type="InterPro" id="IPR006225">
    <property type="entry name" value="PsdUridine_synth_RluC/D"/>
</dbReference>
<dbReference type="PROSITE" id="PS01129">
    <property type="entry name" value="PSI_RLU"/>
    <property type="match status" value="1"/>
</dbReference>
<dbReference type="NCBIfam" id="TIGR00005">
    <property type="entry name" value="rluA_subfam"/>
    <property type="match status" value="1"/>
</dbReference>
<dbReference type="GO" id="GO:0003723">
    <property type="term" value="F:RNA binding"/>
    <property type="evidence" value="ECO:0007669"/>
    <property type="project" value="InterPro"/>
</dbReference>
<keyword evidence="2 4" id="KW-0413">Isomerase</keyword>
<proteinExistence type="inferred from homology"/>
<dbReference type="SUPFAM" id="SSF55120">
    <property type="entry name" value="Pseudouridine synthase"/>
    <property type="match status" value="1"/>
</dbReference>
<comment type="similarity">
    <text evidence="1 4">Belongs to the pseudouridine synthase RluA family.</text>
</comment>
<sequence length="231" mass="26551">MEEKIKIIYEDDNILVLDKPVGLEIYREEGKSGEPTLVDWLLLKYPEIKQVGPDPARPGIVHRLDKGVSGLLVVAKNEASFENLIKQFEERKTRKEYIALVYGKVSKDEGVIDFPIARAKSGRFAALPPNHEGGRTAITEYEIMERFVNFTLLSVKIKTGRTHQIRVHLFALGCPIVGDILYNQKKIKKAPLDRIFLHSAKLGFYDLENNWREYESELPLELKSFLETLRR</sequence>
<dbReference type="AlphaFoldDB" id="A0A1F5S4R1"/>
<evidence type="ECO:0000256" key="4">
    <source>
        <dbReference type="RuleBase" id="RU362028"/>
    </source>
</evidence>
<accession>A0A1F5S4R1</accession>
<dbReference type="GO" id="GO:0000455">
    <property type="term" value="P:enzyme-directed rRNA pseudouridine synthesis"/>
    <property type="evidence" value="ECO:0007669"/>
    <property type="project" value="TreeGrafter"/>
</dbReference>
<dbReference type="InterPro" id="IPR020103">
    <property type="entry name" value="PsdUridine_synth_cat_dom_sf"/>
</dbReference>
<dbReference type="PANTHER" id="PTHR21600:SF44">
    <property type="entry name" value="RIBOSOMAL LARGE SUBUNIT PSEUDOURIDINE SYNTHASE D"/>
    <property type="match status" value="1"/>
</dbReference>
<organism evidence="6 7">
    <name type="scientific">Candidatus Falkowbacteria bacterium RIFOXYA2_FULL_38_12</name>
    <dbReference type="NCBI Taxonomy" id="1797993"/>
    <lineage>
        <taxon>Bacteria</taxon>
        <taxon>Candidatus Falkowiibacteriota</taxon>
    </lineage>
</organism>
<gene>
    <name evidence="6" type="ORF">A2257_02530</name>
</gene>
<evidence type="ECO:0000313" key="6">
    <source>
        <dbReference type="EMBL" id="OGF21649.1"/>
    </source>
</evidence>
<dbReference type="Proteomes" id="UP000177407">
    <property type="component" value="Unassembled WGS sequence"/>
</dbReference>
<dbReference type="EC" id="5.4.99.-" evidence="4"/>
<dbReference type="PANTHER" id="PTHR21600">
    <property type="entry name" value="MITOCHONDRIAL RNA PSEUDOURIDINE SYNTHASE"/>
    <property type="match status" value="1"/>
</dbReference>
<dbReference type="InterPro" id="IPR006145">
    <property type="entry name" value="PsdUridine_synth_RsuA/RluA"/>
</dbReference>
<evidence type="ECO:0000256" key="2">
    <source>
        <dbReference type="ARBA" id="ARBA00023235"/>
    </source>
</evidence>
<dbReference type="CDD" id="cd02869">
    <property type="entry name" value="PseudoU_synth_RluA_like"/>
    <property type="match status" value="1"/>
</dbReference>
<dbReference type="EMBL" id="MFGA01000002">
    <property type="protein sequence ID" value="OGF21649.1"/>
    <property type="molecule type" value="Genomic_DNA"/>
</dbReference>
<comment type="catalytic activity">
    <reaction evidence="4">
        <text>a uridine in RNA = a pseudouridine in RNA</text>
        <dbReference type="Rhea" id="RHEA:48348"/>
        <dbReference type="Rhea" id="RHEA-COMP:12068"/>
        <dbReference type="Rhea" id="RHEA-COMP:12069"/>
        <dbReference type="ChEBI" id="CHEBI:65314"/>
        <dbReference type="ChEBI" id="CHEBI:65315"/>
    </reaction>
</comment>
<feature type="active site" evidence="3">
    <location>
        <position position="65"/>
    </location>
</feature>
<protein>
    <recommendedName>
        <fullName evidence="4">Pseudouridine synthase</fullName>
        <ecNumber evidence="4">5.4.99.-</ecNumber>
    </recommendedName>
</protein>
<evidence type="ECO:0000313" key="7">
    <source>
        <dbReference type="Proteomes" id="UP000177407"/>
    </source>
</evidence>
<evidence type="ECO:0000259" key="5">
    <source>
        <dbReference type="Pfam" id="PF00849"/>
    </source>
</evidence>
<dbReference type="GO" id="GO:0140098">
    <property type="term" value="F:catalytic activity, acting on RNA"/>
    <property type="evidence" value="ECO:0007669"/>
    <property type="project" value="UniProtKB-ARBA"/>
</dbReference>